<evidence type="ECO:0000313" key="2">
    <source>
        <dbReference type="Proteomes" id="UP000284706"/>
    </source>
</evidence>
<proteinExistence type="predicted"/>
<dbReference type="InParanoid" id="A0A409WSV1"/>
<keyword evidence="2" id="KW-1185">Reference proteome</keyword>
<evidence type="ECO:0008006" key="3">
    <source>
        <dbReference type="Google" id="ProtNLM"/>
    </source>
</evidence>
<reference evidence="1 2" key="1">
    <citation type="journal article" date="2018" name="Evol. Lett.">
        <title>Horizontal gene cluster transfer increased hallucinogenic mushroom diversity.</title>
        <authorList>
            <person name="Reynolds H.T."/>
            <person name="Vijayakumar V."/>
            <person name="Gluck-Thaler E."/>
            <person name="Korotkin H.B."/>
            <person name="Matheny P.B."/>
            <person name="Slot J.C."/>
        </authorList>
    </citation>
    <scope>NUCLEOTIDE SEQUENCE [LARGE SCALE GENOMIC DNA]</scope>
    <source>
        <strain evidence="1 2">SRW20</strain>
    </source>
</reference>
<dbReference type="Proteomes" id="UP000284706">
    <property type="component" value="Unassembled WGS sequence"/>
</dbReference>
<dbReference type="EMBL" id="NHYE01004849">
    <property type="protein sequence ID" value="PPQ81605.1"/>
    <property type="molecule type" value="Genomic_DNA"/>
</dbReference>
<dbReference type="AlphaFoldDB" id="A0A409WSV1"/>
<sequence length="447" mass="50087">MYGPMNQAISLRAISETPHFTDEHVALAPQRLLSLLQRPDGSTVRPMSVRALAPRLTMAEKKRYLIDDNDGLYDTLVDSSGRYLATLSAYEAFTLFSVWDLGLSGHSSIKPVARYLEPARLKLYLDGFWHGPPGSDTLYLISTHESSLLTPLSVLVHRVCMACPPKISLFAMLEIPVAVPYIFARIYQIPHTSRLVLQYDDDDENKHFWVWDFINHTVAALTATDYKPAGKEMFLHYDDCIMAANEGCIRIYNIPPLVPRSAMKDPLQCKANIIIAAPSDSPNSFFVGNNMAQIPPFYFSEVTSTRLTLFEVKSNAQCADPQLPNKLPLTAGAVDVGDLAFLTRDQRFMSLNRCEDRLLLGSFSSSGSDSGDFLVFSAGVGEDFAGTEGATLRKTIFSNPLCRLDIKRRQFYPQLGRLCLHTRQRASYSRSIRNIYVLDYLASPELY</sequence>
<name>A0A409WSV1_9AGAR</name>
<evidence type="ECO:0000313" key="1">
    <source>
        <dbReference type="EMBL" id="PPQ81605.1"/>
    </source>
</evidence>
<accession>A0A409WSV1</accession>
<gene>
    <name evidence="1" type="ORF">CVT26_013567</name>
</gene>
<comment type="caution">
    <text evidence="1">The sequence shown here is derived from an EMBL/GenBank/DDBJ whole genome shotgun (WGS) entry which is preliminary data.</text>
</comment>
<protein>
    <recommendedName>
        <fullName evidence="3">DUF2415 domain-containing protein</fullName>
    </recommendedName>
</protein>
<organism evidence="1 2">
    <name type="scientific">Gymnopilus dilepis</name>
    <dbReference type="NCBI Taxonomy" id="231916"/>
    <lineage>
        <taxon>Eukaryota</taxon>
        <taxon>Fungi</taxon>
        <taxon>Dikarya</taxon>
        <taxon>Basidiomycota</taxon>
        <taxon>Agaricomycotina</taxon>
        <taxon>Agaricomycetes</taxon>
        <taxon>Agaricomycetidae</taxon>
        <taxon>Agaricales</taxon>
        <taxon>Agaricineae</taxon>
        <taxon>Hymenogastraceae</taxon>
        <taxon>Gymnopilus</taxon>
    </lineage>
</organism>